<keyword evidence="3" id="KW-1185">Reference proteome</keyword>
<gene>
    <name evidence="2" type="ORF">K7X08_009984</name>
</gene>
<accession>A0A9Q1RVA9</accession>
<dbReference type="EMBL" id="JAJAGQ010000001">
    <property type="protein sequence ID" value="KAJ8573473.1"/>
    <property type="molecule type" value="Genomic_DNA"/>
</dbReference>
<name>A0A9Q1RVA9_9SOLA</name>
<sequence>MAHTTDPTNANNISVNGTIGDTSAPTGLEETQNVHGSTQMLNHNSHPSASANIASSSDLTGSLKWEGERDW</sequence>
<reference evidence="3" key="1">
    <citation type="journal article" date="2023" name="Proc. Natl. Acad. Sci. U.S.A.">
        <title>Genomic and structural basis for evolution of tropane alkaloid biosynthesis.</title>
        <authorList>
            <person name="Wanga Y.-J."/>
            <person name="Taina T."/>
            <person name="Yua J.-Y."/>
            <person name="Lia J."/>
            <person name="Xua B."/>
            <person name="Chenc J."/>
            <person name="D'Auriad J.C."/>
            <person name="Huanga J.-P."/>
            <person name="Huanga S.-X."/>
        </authorList>
    </citation>
    <scope>NUCLEOTIDE SEQUENCE [LARGE SCALE GENOMIC DNA]</scope>
    <source>
        <strain evidence="3">cv. KIB-2019</strain>
    </source>
</reference>
<evidence type="ECO:0000256" key="1">
    <source>
        <dbReference type="SAM" id="MobiDB-lite"/>
    </source>
</evidence>
<feature type="region of interest" description="Disordered" evidence="1">
    <location>
        <begin position="1"/>
        <end position="71"/>
    </location>
</feature>
<evidence type="ECO:0000313" key="3">
    <source>
        <dbReference type="Proteomes" id="UP001152561"/>
    </source>
</evidence>
<dbReference type="AlphaFoldDB" id="A0A9Q1RVA9"/>
<dbReference type="Proteomes" id="UP001152561">
    <property type="component" value="Unassembled WGS sequence"/>
</dbReference>
<evidence type="ECO:0000313" key="2">
    <source>
        <dbReference type="EMBL" id="KAJ8573473.1"/>
    </source>
</evidence>
<feature type="compositionally biased region" description="Polar residues" evidence="1">
    <location>
        <begin position="1"/>
        <end position="60"/>
    </location>
</feature>
<organism evidence="2 3">
    <name type="scientific">Anisodus acutangulus</name>
    <dbReference type="NCBI Taxonomy" id="402998"/>
    <lineage>
        <taxon>Eukaryota</taxon>
        <taxon>Viridiplantae</taxon>
        <taxon>Streptophyta</taxon>
        <taxon>Embryophyta</taxon>
        <taxon>Tracheophyta</taxon>
        <taxon>Spermatophyta</taxon>
        <taxon>Magnoliopsida</taxon>
        <taxon>eudicotyledons</taxon>
        <taxon>Gunneridae</taxon>
        <taxon>Pentapetalae</taxon>
        <taxon>asterids</taxon>
        <taxon>lamiids</taxon>
        <taxon>Solanales</taxon>
        <taxon>Solanaceae</taxon>
        <taxon>Solanoideae</taxon>
        <taxon>Hyoscyameae</taxon>
        <taxon>Anisodus</taxon>
    </lineage>
</organism>
<proteinExistence type="predicted"/>
<protein>
    <submittedName>
        <fullName evidence="2">Uncharacterized protein</fullName>
    </submittedName>
</protein>
<comment type="caution">
    <text evidence="2">The sequence shown here is derived from an EMBL/GenBank/DDBJ whole genome shotgun (WGS) entry which is preliminary data.</text>
</comment>